<sequence>MTPLLAGSLTFLSSFVIVTLACRFRLALLVPLYHLERAVTHVLPDLADSYLRLIIPAMLAWLTTLIGILLLYDLLQPPLSPYLFVGLAFAGAITGALISWLKA</sequence>
<reference evidence="2 3" key="1">
    <citation type="journal article" date="2017" name="Nat. Commun.">
        <title>In situ click chemistry generation of cyclooxygenase-2 inhibitors.</title>
        <authorList>
            <person name="Bhardwaj A."/>
            <person name="Kaur J."/>
            <person name="Wuest M."/>
            <person name="Wuest F."/>
        </authorList>
    </citation>
    <scope>NUCLEOTIDE SEQUENCE [LARGE SCALE GENOMIC DNA]</scope>
    <source>
        <strain evidence="2">S2_018_000_R2_106</strain>
    </source>
</reference>
<name>A0A6N4RB40_BLAVI</name>
<evidence type="ECO:0000313" key="2">
    <source>
        <dbReference type="EMBL" id="TKW60879.1"/>
    </source>
</evidence>
<feature type="transmembrane region" description="Helical" evidence="1">
    <location>
        <begin position="82"/>
        <end position="101"/>
    </location>
</feature>
<protein>
    <submittedName>
        <fullName evidence="2">Uncharacterized protein</fullName>
    </submittedName>
</protein>
<keyword evidence="1" id="KW-0812">Transmembrane</keyword>
<gene>
    <name evidence="2" type="ORF">DI628_08310</name>
</gene>
<evidence type="ECO:0000313" key="3">
    <source>
        <dbReference type="Proteomes" id="UP000320948"/>
    </source>
</evidence>
<dbReference type="EMBL" id="VAFM01000002">
    <property type="protein sequence ID" value="TKW60879.1"/>
    <property type="molecule type" value="Genomic_DNA"/>
</dbReference>
<keyword evidence="1" id="KW-0472">Membrane</keyword>
<organism evidence="2 3">
    <name type="scientific">Blastochloris viridis</name>
    <name type="common">Rhodopseudomonas viridis</name>
    <dbReference type="NCBI Taxonomy" id="1079"/>
    <lineage>
        <taxon>Bacteria</taxon>
        <taxon>Pseudomonadati</taxon>
        <taxon>Pseudomonadota</taxon>
        <taxon>Alphaproteobacteria</taxon>
        <taxon>Hyphomicrobiales</taxon>
        <taxon>Blastochloridaceae</taxon>
        <taxon>Blastochloris</taxon>
    </lineage>
</organism>
<keyword evidence="1" id="KW-1133">Transmembrane helix</keyword>
<dbReference type="AlphaFoldDB" id="A0A6N4RB40"/>
<dbReference type="Proteomes" id="UP000320948">
    <property type="component" value="Unassembled WGS sequence"/>
</dbReference>
<accession>A0A6N4RB40</accession>
<evidence type="ECO:0000256" key="1">
    <source>
        <dbReference type="SAM" id="Phobius"/>
    </source>
</evidence>
<comment type="caution">
    <text evidence="2">The sequence shown here is derived from an EMBL/GenBank/DDBJ whole genome shotgun (WGS) entry which is preliminary data.</text>
</comment>
<proteinExistence type="predicted"/>
<feature type="transmembrane region" description="Helical" evidence="1">
    <location>
        <begin position="51"/>
        <end position="75"/>
    </location>
</feature>